<reference evidence="3" key="1">
    <citation type="submission" date="2010-05" db="EMBL/GenBank/DDBJ databases">
        <title>The Genome Sequence of Magnaporthe poae strain ATCC 64411.</title>
        <authorList>
            <consortium name="The Broad Institute Genome Sequencing Platform"/>
            <consortium name="Broad Institute Genome Sequencing Center for Infectious Disease"/>
            <person name="Ma L.-J."/>
            <person name="Dead R."/>
            <person name="Young S."/>
            <person name="Zeng Q."/>
            <person name="Koehrsen M."/>
            <person name="Alvarado L."/>
            <person name="Berlin A."/>
            <person name="Chapman S.B."/>
            <person name="Chen Z."/>
            <person name="Freedman E."/>
            <person name="Gellesch M."/>
            <person name="Goldberg J."/>
            <person name="Griggs A."/>
            <person name="Gujja S."/>
            <person name="Heilman E.R."/>
            <person name="Heiman D."/>
            <person name="Hepburn T."/>
            <person name="Howarth C."/>
            <person name="Jen D."/>
            <person name="Larson L."/>
            <person name="Mehta T."/>
            <person name="Neiman D."/>
            <person name="Pearson M."/>
            <person name="Roberts A."/>
            <person name="Saif S."/>
            <person name="Shea T."/>
            <person name="Shenoy N."/>
            <person name="Sisk P."/>
            <person name="Stolte C."/>
            <person name="Sykes S."/>
            <person name="Walk T."/>
            <person name="White J."/>
            <person name="Yandava C."/>
            <person name="Haas B."/>
            <person name="Nusbaum C."/>
            <person name="Birren B."/>
        </authorList>
    </citation>
    <scope>NUCLEOTIDE SEQUENCE</scope>
    <source>
        <strain evidence="3">ATCC 64411</strain>
    </source>
</reference>
<protein>
    <recommendedName>
        <fullName evidence="2">FAD dependent oxidoreductase domain-containing protein</fullName>
    </recommendedName>
</protein>
<dbReference type="EnsemblFungi" id="MAPG_10059T0">
    <property type="protein sequence ID" value="MAPG_10059T0"/>
    <property type="gene ID" value="MAPG_10059"/>
</dbReference>
<dbReference type="STRING" id="644358.A0A0C4EBK7"/>
<proteinExistence type="predicted"/>
<reference evidence="4" key="5">
    <citation type="submission" date="2015-06" db="UniProtKB">
        <authorList>
            <consortium name="EnsemblFungi"/>
        </authorList>
    </citation>
    <scope>IDENTIFICATION</scope>
    <source>
        <strain evidence="4">ATCC 64411</strain>
    </source>
</reference>
<dbReference type="eggNOG" id="ENOG502QRBS">
    <property type="taxonomic scope" value="Eukaryota"/>
</dbReference>
<dbReference type="OrthoDB" id="429143at2759"/>
<dbReference type="OMA" id="WAWLCGT"/>
<dbReference type="AlphaFoldDB" id="A0A0C4EBK7"/>
<feature type="domain" description="FAD dependent oxidoreductase" evidence="2">
    <location>
        <begin position="75"/>
        <end position="524"/>
    </location>
</feature>
<dbReference type="EMBL" id="GL876977">
    <property type="protein sequence ID" value="KLU91541.1"/>
    <property type="molecule type" value="Genomic_DNA"/>
</dbReference>
<dbReference type="Gene3D" id="3.30.9.10">
    <property type="entry name" value="D-Amino Acid Oxidase, subunit A, domain 2"/>
    <property type="match status" value="1"/>
</dbReference>
<dbReference type="GO" id="GO:0005737">
    <property type="term" value="C:cytoplasm"/>
    <property type="evidence" value="ECO:0007669"/>
    <property type="project" value="TreeGrafter"/>
</dbReference>
<dbReference type="Pfam" id="PF01266">
    <property type="entry name" value="DAO"/>
    <property type="match status" value="1"/>
</dbReference>
<dbReference type="EMBL" id="ADBL01002581">
    <property type="status" value="NOT_ANNOTATED_CDS"/>
    <property type="molecule type" value="Genomic_DNA"/>
</dbReference>
<name>A0A0C4EBK7_MAGP6</name>
<dbReference type="SUPFAM" id="SSF51905">
    <property type="entry name" value="FAD/NAD(P)-binding domain"/>
    <property type="match status" value="1"/>
</dbReference>
<evidence type="ECO:0000313" key="5">
    <source>
        <dbReference type="Proteomes" id="UP000011715"/>
    </source>
</evidence>
<sequence length="576" mass="61949">MGTVFSSLAAPFKLVKSLVTVLKTLEADFSAVAKRAKAPPPLPHAAPTQPFWLLDPPHPELVDIQSQELPHEAEVVIIGSGITGAAVARSLLQSAQSQRQKLPGEHDEHDEAVPRKGLPRVVVLEARQLCSGATGRNGGHIKATAYETVGRLLKQGAITGERAAELVRFQLRHLPVLTGLCAAEGIGAAECREVDTVDLFVDNEEGLRTTLEEVEALRKWVPEFEVRTWTADEACEKFKVNHHVVGAISYKAGALWPYRLVSSVWKNLLKEFPDSLSIETNTPATSISVLGGTNASAPPPPGALQPDEYFPYLVTTPRGAIRARHVVHATNAYTGHLVPGLHGKTTGVLAHMSAQRPGIDFPRTCGSRSWGFVYAGQAFDYVTQRPGTTEAPGELMIGGGFTCAPKQGADMVGVYDDSRLDALTVAHLEGIMPAVFRPRWGADEAGGGPRVKDVWSGVIAFTADLLPLVGRLDEQTTGRRVPTRKGEERKTSSGSSVGEPNPGEWISAGYCGEGMIWAWLSGTAVGLMLSGCENVSLPAAPGRPEGRLADWFPAELRPTRERIARMDIMDLADNVM</sequence>
<reference evidence="4" key="4">
    <citation type="journal article" date="2015" name="G3 (Bethesda)">
        <title>Genome sequences of three phytopathogenic species of the Magnaporthaceae family of fungi.</title>
        <authorList>
            <person name="Okagaki L.H."/>
            <person name="Nunes C.C."/>
            <person name="Sailsbery J."/>
            <person name="Clay B."/>
            <person name="Brown D."/>
            <person name="John T."/>
            <person name="Oh Y."/>
            <person name="Young N."/>
            <person name="Fitzgerald M."/>
            <person name="Haas B.J."/>
            <person name="Zeng Q."/>
            <person name="Young S."/>
            <person name="Adiconis X."/>
            <person name="Fan L."/>
            <person name="Levin J.Z."/>
            <person name="Mitchell T.K."/>
            <person name="Okubara P.A."/>
            <person name="Farman M.L."/>
            <person name="Kohn L.M."/>
            <person name="Birren B."/>
            <person name="Ma L.-J."/>
            <person name="Dean R.A."/>
        </authorList>
    </citation>
    <scope>NUCLEOTIDE SEQUENCE</scope>
    <source>
        <strain evidence="4">ATCC 64411 / 73-15</strain>
    </source>
</reference>
<organism evidence="4 5">
    <name type="scientific">Magnaporthiopsis poae (strain ATCC 64411 / 73-15)</name>
    <name type="common">Kentucky bluegrass fungus</name>
    <name type="synonym">Magnaporthe poae</name>
    <dbReference type="NCBI Taxonomy" id="644358"/>
    <lineage>
        <taxon>Eukaryota</taxon>
        <taxon>Fungi</taxon>
        <taxon>Dikarya</taxon>
        <taxon>Ascomycota</taxon>
        <taxon>Pezizomycotina</taxon>
        <taxon>Sordariomycetes</taxon>
        <taxon>Sordariomycetidae</taxon>
        <taxon>Magnaporthales</taxon>
        <taxon>Magnaporthaceae</taxon>
        <taxon>Magnaporthiopsis</taxon>
    </lineage>
</organism>
<dbReference type="InterPro" id="IPR036188">
    <property type="entry name" value="FAD/NAD-bd_sf"/>
</dbReference>
<reference evidence="3" key="3">
    <citation type="submission" date="2011-03" db="EMBL/GenBank/DDBJ databases">
        <title>Annotation of Magnaporthe poae ATCC 64411.</title>
        <authorList>
            <person name="Ma L.-J."/>
            <person name="Dead R."/>
            <person name="Young S.K."/>
            <person name="Zeng Q."/>
            <person name="Gargeya S."/>
            <person name="Fitzgerald M."/>
            <person name="Haas B."/>
            <person name="Abouelleil A."/>
            <person name="Alvarado L."/>
            <person name="Arachchi H.M."/>
            <person name="Berlin A."/>
            <person name="Brown A."/>
            <person name="Chapman S.B."/>
            <person name="Chen Z."/>
            <person name="Dunbar C."/>
            <person name="Freedman E."/>
            <person name="Gearin G."/>
            <person name="Gellesch M."/>
            <person name="Goldberg J."/>
            <person name="Griggs A."/>
            <person name="Gujja S."/>
            <person name="Heiman D."/>
            <person name="Howarth C."/>
            <person name="Larson L."/>
            <person name="Lui A."/>
            <person name="MacDonald P.J.P."/>
            <person name="Mehta T."/>
            <person name="Montmayeur A."/>
            <person name="Murphy C."/>
            <person name="Neiman D."/>
            <person name="Pearson M."/>
            <person name="Priest M."/>
            <person name="Roberts A."/>
            <person name="Saif S."/>
            <person name="Shea T."/>
            <person name="Shenoy N."/>
            <person name="Sisk P."/>
            <person name="Stolte C."/>
            <person name="Sykes S."/>
            <person name="Yandava C."/>
            <person name="Wortman J."/>
            <person name="Nusbaum C."/>
            <person name="Birren B."/>
        </authorList>
    </citation>
    <scope>NUCLEOTIDE SEQUENCE</scope>
    <source>
        <strain evidence="3">ATCC 64411</strain>
    </source>
</reference>
<evidence type="ECO:0000313" key="4">
    <source>
        <dbReference type="EnsemblFungi" id="MAPG_10059T0"/>
    </source>
</evidence>
<dbReference type="Gene3D" id="3.50.50.60">
    <property type="entry name" value="FAD/NAD(P)-binding domain"/>
    <property type="match status" value="1"/>
</dbReference>
<dbReference type="Proteomes" id="UP000011715">
    <property type="component" value="Unassembled WGS sequence"/>
</dbReference>
<gene>
    <name evidence="3" type="ORF">MAPG_10059</name>
</gene>
<reference evidence="5" key="2">
    <citation type="submission" date="2010-05" db="EMBL/GenBank/DDBJ databases">
        <title>The genome sequence of Magnaporthe poae strain ATCC 64411.</title>
        <authorList>
            <person name="Ma L.-J."/>
            <person name="Dead R."/>
            <person name="Young S."/>
            <person name="Zeng Q."/>
            <person name="Koehrsen M."/>
            <person name="Alvarado L."/>
            <person name="Berlin A."/>
            <person name="Chapman S.B."/>
            <person name="Chen Z."/>
            <person name="Freedman E."/>
            <person name="Gellesch M."/>
            <person name="Goldberg J."/>
            <person name="Griggs A."/>
            <person name="Gujja S."/>
            <person name="Heilman E.R."/>
            <person name="Heiman D."/>
            <person name="Hepburn T."/>
            <person name="Howarth C."/>
            <person name="Jen D."/>
            <person name="Larson L."/>
            <person name="Mehta T."/>
            <person name="Neiman D."/>
            <person name="Pearson M."/>
            <person name="Roberts A."/>
            <person name="Saif S."/>
            <person name="Shea T."/>
            <person name="Shenoy N."/>
            <person name="Sisk P."/>
            <person name="Stolte C."/>
            <person name="Sykes S."/>
            <person name="Walk T."/>
            <person name="White J."/>
            <person name="Yandava C."/>
            <person name="Haas B."/>
            <person name="Nusbaum C."/>
            <person name="Birren B."/>
        </authorList>
    </citation>
    <scope>NUCLEOTIDE SEQUENCE [LARGE SCALE GENOMIC DNA]</scope>
    <source>
        <strain evidence="5">ATCC 64411 / 73-15</strain>
    </source>
</reference>
<dbReference type="InterPro" id="IPR006076">
    <property type="entry name" value="FAD-dep_OxRdtase"/>
</dbReference>
<evidence type="ECO:0000256" key="1">
    <source>
        <dbReference type="SAM" id="MobiDB-lite"/>
    </source>
</evidence>
<accession>A0A0C4EBK7</accession>
<dbReference type="VEuPathDB" id="FungiDB:MAPG_10059"/>
<evidence type="ECO:0000259" key="2">
    <source>
        <dbReference type="Pfam" id="PF01266"/>
    </source>
</evidence>
<keyword evidence="5" id="KW-1185">Reference proteome</keyword>
<dbReference type="PANTHER" id="PTHR13847">
    <property type="entry name" value="SARCOSINE DEHYDROGENASE-RELATED"/>
    <property type="match status" value="1"/>
</dbReference>
<evidence type="ECO:0000313" key="3">
    <source>
        <dbReference type="EMBL" id="KLU91541.1"/>
    </source>
</evidence>
<feature type="region of interest" description="Disordered" evidence="1">
    <location>
        <begin position="476"/>
        <end position="503"/>
    </location>
</feature>
<dbReference type="PANTHER" id="PTHR13847:SF213">
    <property type="entry name" value="DEPENDENT OXIDOREDUCTASE, PUTATIVE-RELATED"/>
    <property type="match status" value="1"/>
</dbReference>